<sequence length="126" mass="14585">MVPSSHFQVKRTVNSSGVSKYYYGDQTMSRDELRNRLREHGIDMDHNRFLILQGEVESISTMKPKGEKENEKGLLEYLDDIIGTSRLNDKVIDLEKKVNAVDALRQKQLMKFEIFDSFPSLTLLAF</sequence>
<evidence type="ECO:0000256" key="2">
    <source>
        <dbReference type="ARBA" id="ARBA00022840"/>
    </source>
</evidence>
<protein>
    <submittedName>
        <fullName evidence="5">Uncharacterized protein</fullName>
    </submittedName>
</protein>
<dbReference type="InterPro" id="IPR027417">
    <property type="entry name" value="P-loop_NTPase"/>
</dbReference>
<keyword evidence="1" id="KW-0547">Nucleotide-binding</keyword>
<evidence type="ECO:0000256" key="1">
    <source>
        <dbReference type="ARBA" id="ARBA00022741"/>
    </source>
</evidence>
<dbReference type="Gene3D" id="3.40.50.300">
    <property type="entry name" value="P-loop containing nucleotide triphosphate hydrolases"/>
    <property type="match status" value="1"/>
</dbReference>
<reference evidence="5" key="1">
    <citation type="submission" date="2022-11" db="UniProtKB">
        <authorList>
            <consortium name="WormBaseParasite"/>
        </authorList>
    </citation>
    <scope>IDENTIFICATION</scope>
</reference>
<proteinExistence type="predicted"/>
<organism evidence="4 5">
    <name type="scientific">Panagrolaimus davidi</name>
    <dbReference type="NCBI Taxonomy" id="227884"/>
    <lineage>
        <taxon>Eukaryota</taxon>
        <taxon>Metazoa</taxon>
        <taxon>Ecdysozoa</taxon>
        <taxon>Nematoda</taxon>
        <taxon>Chromadorea</taxon>
        <taxon>Rhabditida</taxon>
        <taxon>Tylenchina</taxon>
        <taxon>Panagrolaimomorpha</taxon>
        <taxon>Panagrolaimoidea</taxon>
        <taxon>Panagrolaimidae</taxon>
        <taxon>Panagrolaimus</taxon>
    </lineage>
</organism>
<dbReference type="GO" id="GO:0000796">
    <property type="term" value="C:condensin complex"/>
    <property type="evidence" value="ECO:0007669"/>
    <property type="project" value="TreeGrafter"/>
</dbReference>
<name>A0A914Q671_9BILA</name>
<dbReference type="SUPFAM" id="SSF52540">
    <property type="entry name" value="P-loop containing nucleoside triphosphate hydrolases"/>
    <property type="match status" value="1"/>
</dbReference>
<dbReference type="GO" id="GO:0007076">
    <property type="term" value="P:mitotic chromosome condensation"/>
    <property type="evidence" value="ECO:0007669"/>
    <property type="project" value="TreeGrafter"/>
</dbReference>
<dbReference type="Proteomes" id="UP000887578">
    <property type="component" value="Unplaced"/>
</dbReference>
<keyword evidence="4" id="KW-1185">Reference proteome</keyword>
<dbReference type="WBParaSite" id="PDA_v2.g24475.t1">
    <property type="protein sequence ID" value="PDA_v2.g24475.t1"/>
    <property type="gene ID" value="PDA_v2.g24475"/>
</dbReference>
<accession>A0A914Q671</accession>
<dbReference type="GO" id="GO:0005524">
    <property type="term" value="F:ATP binding"/>
    <property type="evidence" value="ECO:0007669"/>
    <property type="project" value="UniProtKB-KW"/>
</dbReference>
<dbReference type="PANTHER" id="PTHR18937">
    <property type="entry name" value="STRUCTURAL MAINTENANCE OF CHROMOSOMES SMC FAMILY MEMBER"/>
    <property type="match status" value="1"/>
</dbReference>
<evidence type="ECO:0000313" key="4">
    <source>
        <dbReference type="Proteomes" id="UP000887578"/>
    </source>
</evidence>
<keyword evidence="2" id="KW-0067">ATP-binding</keyword>
<dbReference type="PANTHER" id="PTHR18937:SF172">
    <property type="entry name" value="STRUCTURAL MAINTENANCE OF CHROMOSOMES PROTEIN"/>
    <property type="match status" value="1"/>
</dbReference>
<evidence type="ECO:0000313" key="5">
    <source>
        <dbReference type="WBParaSite" id="PDA_v2.g24475.t1"/>
    </source>
</evidence>
<evidence type="ECO:0000256" key="3">
    <source>
        <dbReference type="ARBA" id="ARBA00023242"/>
    </source>
</evidence>
<keyword evidence="3" id="KW-0539">Nucleus</keyword>
<dbReference type="AlphaFoldDB" id="A0A914Q671"/>